<evidence type="ECO:0000313" key="2">
    <source>
        <dbReference type="EMBL" id="PCE31161.1"/>
    </source>
</evidence>
<accession>A0A2A4FCQ1</accession>
<name>A0A2A4FCQ1_9BURK</name>
<protein>
    <submittedName>
        <fullName evidence="2">Uncharacterized protein</fullName>
    </submittedName>
</protein>
<feature type="region of interest" description="Disordered" evidence="1">
    <location>
        <begin position="1"/>
        <end position="98"/>
    </location>
</feature>
<sequence>MRRSTRCARGWRSRGERRSNPCLRSFTYASPTLAHQGPAPRAHRKTKAAQGHSRPRQFIQAAIQLHSPAPRPFLKRKTPRPPRHAPRCVPGRTTHAVR</sequence>
<gene>
    <name evidence="2" type="ORF">BZL54_18220</name>
</gene>
<feature type="compositionally biased region" description="Basic residues" evidence="1">
    <location>
        <begin position="73"/>
        <end position="86"/>
    </location>
</feature>
<dbReference type="AlphaFoldDB" id="A0A2A4FCQ1"/>
<reference evidence="2 3" key="1">
    <citation type="submission" date="2017-01" db="EMBL/GenBank/DDBJ databases">
        <title>Whole-Genome Shotgun Sequencing of Two beta-Proteobacterial Species in Search of the Bulgecin Biosynthetic Cluster.</title>
        <authorList>
            <person name="Horsman M.E."/>
            <person name="Marous D.R."/>
            <person name="Li R."/>
            <person name="Oliver R.A."/>
            <person name="Byun B."/>
            <person name="Emrich S.J."/>
            <person name="Boggess B."/>
            <person name="Townsend C.A."/>
            <person name="Mobashery S."/>
        </authorList>
    </citation>
    <scope>NUCLEOTIDE SEQUENCE [LARGE SCALE GENOMIC DNA]</scope>
    <source>
        <strain evidence="2 3">ATCC 31433</strain>
    </source>
</reference>
<evidence type="ECO:0000313" key="3">
    <source>
        <dbReference type="Proteomes" id="UP000217994"/>
    </source>
</evidence>
<organism evidence="2 3">
    <name type="scientific">Burkholderia ubonensis subsp. mesacidophila</name>
    <dbReference type="NCBI Taxonomy" id="265293"/>
    <lineage>
        <taxon>Bacteria</taxon>
        <taxon>Pseudomonadati</taxon>
        <taxon>Pseudomonadota</taxon>
        <taxon>Betaproteobacteria</taxon>
        <taxon>Burkholderiales</taxon>
        <taxon>Burkholderiaceae</taxon>
        <taxon>Burkholderia</taxon>
        <taxon>Burkholderia cepacia complex</taxon>
    </lineage>
</organism>
<dbReference type="Proteomes" id="UP000217994">
    <property type="component" value="Unassembled WGS sequence"/>
</dbReference>
<dbReference type="EMBL" id="MTZU01000052">
    <property type="protein sequence ID" value="PCE31161.1"/>
    <property type="molecule type" value="Genomic_DNA"/>
</dbReference>
<comment type="caution">
    <text evidence="2">The sequence shown here is derived from an EMBL/GenBank/DDBJ whole genome shotgun (WGS) entry which is preliminary data.</text>
</comment>
<evidence type="ECO:0000256" key="1">
    <source>
        <dbReference type="SAM" id="MobiDB-lite"/>
    </source>
</evidence>
<proteinExistence type="predicted"/>
<feature type="compositionally biased region" description="Basic residues" evidence="1">
    <location>
        <begin position="1"/>
        <end position="12"/>
    </location>
</feature>